<keyword evidence="2" id="KW-1003">Cell membrane</keyword>
<comment type="subcellular location">
    <subcellularLocation>
        <location evidence="1">Cell membrane</location>
        <topology evidence="1">Multi-pass membrane protein</topology>
    </subcellularLocation>
</comment>
<dbReference type="Pfam" id="PF06271">
    <property type="entry name" value="RDD"/>
    <property type="match status" value="1"/>
</dbReference>
<dbReference type="RefSeq" id="WP_103073694.1">
    <property type="nucleotide sequence ID" value="NZ_NPZB01000001.1"/>
</dbReference>
<feature type="transmembrane region" description="Helical" evidence="6">
    <location>
        <begin position="294"/>
        <end position="318"/>
    </location>
</feature>
<name>A0A2K1Q0F9_9GAMM</name>
<comment type="caution">
    <text evidence="9">The sequence shown here is derived from an EMBL/GenBank/DDBJ whole genome shotgun (WGS) entry which is preliminary data.</text>
</comment>
<keyword evidence="10" id="KW-1185">Reference proteome</keyword>
<dbReference type="InterPro" id="IPR051791">
    <property type="entry name" value="Pra-immunoreactive"/>
</dbReference>
<sequence length="321" mass="34567">MTEWYYADRQGQQRGPVQTQELLALRNAGQIAMDTLVWRNGMSGWQAFSTVANDIVPPQPETTPPMQGSSMYEMATPAPAPAAPAPAAEASYSMYDVAKPVVRDDASDPYAAPRTQVGDNAVVVRGGHVVDAGFWKRTAAYMIDGLLLGIVGYAVQLPILLGAGLTSGSLGRGGFSAGMGIALTLAYLLPIAIQMMYYAWFHASEHQATLGKRAIGIKVTNMEGGRISFARGIGRYWAFMLSSFTFGIGFIMAAFTERKQALHDMIASTYVVDKWAYTEHPEWQDETLGTLTKIVLGLGLALFMLGALAMCAVIGAALSHR</sequence>
<dbReference type="Pfam" id="PF14237">
    <property type="entry name" value="GYF_2"/>
    <property type="match status" value="1"/>
</dbReference>
<evidence type="ECO:0000313" key="10">
    <source>
        <dbReference type="Proteomes" id="UP000236220"/>
    </source>
</evidence>
<feature type="transmembrane region" description="Helical" evidence="6">
    <location>
        <begin position="146"/>
        <end position="165"/>
    </location>
</feature>
<evidence type="ECO:0000259" key="7">
    <source>
        <dbReference type="Pfam" id="PF06271"/>
    </source>
</evidence>
<proteinExistence type="predicted"/>
<dbReference type="GO" id="GO:0005886">
    <property type="term" value="C:plasma membrane"/>
    <property type="evidence" value="ECO:0007669"/>
    <property type="project" value="UniProtKB-SubCell"/>
</dbReference>
<evidence type="ECO:0000256" key="2">
    <source>
        <dbReference type="ARBA" id="ARBA00022475"/>
    </source>
</evidence>
<reference evidence="9 10" key="1">
    <citation type="submission" date="2017-08" db="EMBL/GenBank/DDBJ databases">
        <title>Lysobacter sylvestris genome.</title>
        <authorList>
            <person name="Zhang D.-C."/>
            <person name="Albuquerque L."/>
            <person name="Franca L."/>
            <person name="Froufe H.J.C."/>
            <person name="Barroso C."/>
            <person name="Egas C."/>
            <person name="Da Costa M."/>
            <person name="Margesin R."/>
        </authorList>
    </citation>
    <scope>NUCLEOTIDE SEQUENCE [LARGE SCALE GENOMIC DNA]</scope>
    <source>
        <strain evidence="9 10">AM20-91</strain>
    </source>
</reference>
<dbReference type="EMBL" id="NPZB01000001">
    <property type="protein sequence ID" value="PNS08521.1"/>
    <property type="molecule type" value="Genomic_DNA"/>
</dbReference>
<dbReference type="InterPro" id="IPR010432">
    <property type="entry name" value="RDD"/>
</dbReference>
<gene>
    <name evidence="9" type="ORF">Lysil_0150</name>
</gene>
<dbReference type="SUPFAM" id="SSF55277">
    <property type="entry name" value="GYF domain"/>
    <property type="match status" value="1"/>
</dbReference>
<organism evidence="9 10">
    <name type="scientific">Solilutibacter silvestris</name>
    <dbReference type="NCBI Taxonomy" id="1645665"/>
    <lineage>
        <taxon>Bacteria</taxon>
        <taxon>Pseudomonadati</taxon>
        <taxon>Pseudomonadota</taxon>
        <taxon>Gammaproteobacteria</taxon>
        <taxon>Lysobacterales</taxon>
        <taxon>Lysobacteraceae</taxon>
        <taxon>Solilutibacter</taxon>
    </lineage>
</organism>
<evidence type="ECO:0000259" key="8">
    <source>
        <dbReference type="Pfam" id="PF14237"/>
    </source>
</evidence>
<keyword evidence="3 6" id="KW-0812">Transmembrane</keyword>
<dbReference type="OrthoDB" id="9793824at2"/>
<dbReference type="PANTHER" id="PTHR36115">
    <property type="entry name" value="PROLINE-RICH ANTIGEN HOMOLOG-RELATED"/>
    <property type="match status" value="1"/>
</dbReference>
<evidence type="ECO:0000256" key="1">
    <source>
        <dbReference type="ARBA" id="ARBA00004651"/>
    </source>
</evidence>
<dbReference type="Proteomes" id="UP000236220">
    <property type="component" value="Unassembled WGS sequence"/>
</dbReference>
<feature type="transmembrane region" description="Helical" evidence="6">
    <location>
        <begin position="177"/>
        <end position="200"/>
    </location>
</feature>
<dbReference type="Gene3D" id="3.30.1490.40">
    <property type="match status" value="1"/>
</dbReference>
<feature type="transmembrane region" description="Helical" evidence="6">
    <location>
        <begin position="236"/>
        <end position="255"/>
    </location>
</feature>
<protein>
    <submittedName>
        <fullName evidence="9">RDD family</fullName>
    </submittedName>
</protein>
<keyword evidence="5 6" id="KW-0472">Membrane</keyword>
<evidence type="ECO:0000256" key="3">
    <source>
        <dbReference type="ARBA" id="ARBA00022692"/>
    </source>
</evidence>
<accession>A0A2K1Q0F9</accession>
<dbReference type="InterPro" id="IPR035445">
    <property type="entry name" value="GYF-like_dom_sf"/>
</dbReference>
<dbReference type="AlphaFoldDB" id="A0A2K1Q0F9"/>
<feature type="domain" description="GYF" evidence="8">
    <location>
        <begin position="4"/>
        <end position="52"/>
    </location>
</feature>
<dbReference type="InterPro" id="IPR025640">
    <property type="entry name" value="GYF_2"/>
</dbReference>
<feature type="domain" description="RDD" evidence="7">
    <location>
        <begin position="132"/>
        <end position="267"/>
    </location>
</feature>
<dbReference type="PANTHER" id="PTHR36115:SF6">
    <property type="entry name" value="PROLINE-RICH ANTIGEN HOMOLOG"/>
    <property type="match status" value="1"/>
</dbReference>
<evidence type="ECO:0000256" key="6">
    <source>
        <dbReference type="SAM" id="Phobius"/>
    </source>
</evidence>
<keyword evidence="4 6" id="KW-1133">Transmembrane helix</keyword>
<evidence type="ECO:0000256" key="5">
    <source>
        <dbReference type="ARBA" id="ARBA00023136"/>
    </source>
</evidence>
<evidence type="ECO:0000313" key="9">
    <source>
        <dbReference type="EMBL" id="PNS08521.1"/>
    </source>
</evidence>
<evidence type="ECO:0000256" key="4">
    <source>
        <dbReference type="ARBA" id="ARBA00022989"/>
    </source>
</evidence>